<gene>
    <name evidence="9" type="ORF">JYK00_06865</name>
</gene>
<keyword evidence="7 8" id="KW-0472">Membrane</keyword>
<keyword evidence="6 8" id="KW-1133">Transmembrane helix</keyword>
<evidence type="ECO:0000256" key="1">
    <source>
        <dbReference type="ARBA" id="ARBA00004651"/>
    </source>
</evidence>
<proteinExistence type="inferred from homology"/>
<evidence type="ECO:0000313" key="10">
    <source>
        <dbReference type="Proteomes" id="UP000671862"/>
    </source>
</evidence>
<evidence type="ECO:0000256" key="5">
    <source>
        <dbReference type="ARBA" id="ARBA00022692"/>
    </source>
</evidence>
<feature type="transmembrane region" description="Helical" evidence="8">
    <location>
        <begin position="6"/>
        <end position="35"/>
    </location>
</feature>
<reference evidence="9 10" key="1">
    <citation type="submission" date="2021-03" db="EMBL/GenBank/DDBJ databases">
        <title>Thermosipho ferrireducens sp.nov., an anaerobic thermophilic iron-reducing bacterium isolated from a deep-sea hydrothermal sulfide deposits.</title>
        <authorList>
            <person name="Zeng X."/>
            <person name="Chen Y."/>
            <person name="Shao Z."/>
        </authorList>
    </citation>
    <scope>NUCLEOTIDE SEQUENCE [LARGE SCALE GENOMIC DNA]</scope>
    <source>
        <strain evidence="9 10">JL129W03</strain>
    </source>
</reference>
<feature type="transmembrane region" description="Helical" evidence="8">
    <location>
        <begin position="56"/>
        <end position="78"/>
    </location>
</feature>
<dbReference type="PANTHER" id="PTHR21716">
    <property type="entry name" value="TRANSMEMBRANE PROTEIN"/>
    <property type="match status" value="1"/>
</dbReference>
<feature type="transmembrane region" description="Helical" evidence="8">
    <location>
        <begin position="212"/>
        <end position="237"/>
    </location>
</feature>
<protein>
    <submittedName>
        <fullName evidence="9">AI-2E family transporter</fullName>
    </submittedName>
</protein>
<keyword evidence="5 8" id="KW-0812">Transmembrane</keyword>
<feature type="transmembrane region" description="Helical" evidence="8">
    <location>
        <begin position="244"/>
        <end position="266"/>
    </location>
</feature>
<dbReference type="EMBL" id="CP071446">
    <property type="protein sequence ID" value="QTA38939.1"/>
    <property type="molecule type" value="Genomic_DNA"/>
</dbReference>
<evidence type="ECO:0000256" key="7">
    <source>
        <dbReference type="ARBA" id="ARBA00023136"/>
    </source>
</evidence>
<evidence type="ECO:0000256" key="4">
    <source>
        <dbReference type="ARBA" id="ARBA00022475"/>
    </source>
</evidence>
<keyword evidence="4" id="KW-1003">Cell membrane</keyword>
<dbReference type="InterPro" id="IPR002549">
    <property type="entry name" value="AI-2E-like"/>
</dbReference>
<sequence length="318" mass="35084">MGDSLLIFIYLVFFLILVKLSPFIISAVIIGFYFSIIIEVPAGFLSKKMNKAFSKVLSYIVILGLVTYAFVNFVPIVIAQGRIIFDTLSGLKINSNTVLPSWVLDFLNDLNRQVSGFALEVLNKVISYAPSFITMAVLIVVTTVAVGNLKGYIGINAEKLFLENPKKGKSFLKKFYKEFEKFVQGQVVVAAIVGILVGASCVILGIKGAFFLGVLSFITDFIPFLGVIITAVPMLMLGFSTKGLFGLILAAIILIGVNQVEAWILAPKIQSANLKIHWFVLIIVLLIFNDIFGLAGILIAIPTLLFVREYWNTYMFNK</sequence>
<accession>A0ABX7S9H6</accession>
<keyword evidence="10" id="KW-1185">Reference proteome</keyword>
<comment type="similarity">
    <text evidence="2">Belongs to the autoinducer-2 exporter (AI-2E) (TC 2.A.86) family.</text>
</comment>
<evidence type="ECO:0000256" key="8">
    <source>
        <dbReference type="SAM" id="Phobius"/>
    </source>
</evidence>
<evidence type="ECO:0000256" key="3">
    <source>
        <dbReference type="ARBA" id="ARBA00022448"/>
    </source>
</evidence>
<evidence type="ECO:0000313" key="9">
    <source>
        <dbReference type="EMBL" id="QTA38939.1"/>
    </source>
</evidence>
<name>A0ABX7S9H6_9BACT</name>
<evidence type="ECO:0000256" key="2">
    <source>
        <dbReference type="ARBA" id="ARBA00009773"/>
    </source>
</evidence>
<dbReference type="PANTHER" id="PTHR21716:SF53">
    <property type="entry name" value="PERMEASE PERM-RELATED"/>
    <property type="match status" value="1"/>
</dbReference>
<feature type="transmembrane region" description="Helical" evidence="8">
    <location>
        <begin position="125"/>
        <end position="149"/>
    </location>
</feature>
<feature type="transmembrane region" description="Helical" evidence="8">
    <location>
        <begin position="182"/>
        <end position="206"/>
    </location>
</feature>
<dbReference type="Proteomes" id="UP000671862">
    <property type="component" value="Chromosome"/>
</dbReference>
<dbReference type="Pfam" id="PF01594">
    <property type="entry name" value="AI-2E_transport"/>
    <property type="match status" value="1"/>
</dbReference>
<comment type="subcellular location">
    <subcellularLocation>
        <location evidence="1">Cell membrane</location>
        <topology evidence="1">Multi-pass membrane protein</topology>
    </subcellularLocation>
</comment>
<feature type="transmembrane region" description="Helical" evidence="8">
    <location>
        <begin position="278"/>
        <end position="307"/>
    </location>
</feature>
<keyword evidence="3" id="KW-0813">Transport</keyword>
<evidence type="ECO:0000256" key="6">
    <source>
        <dbReference type="ARBA" id="ARBA00022989"/>
    </source>
</evidence>
<organism evidence="9 10">
    <name type="scientific">Thermosipho ferrireducens</name>
    <dbReference type="NCBI Taxonomy" id="2571116"/>
    <lineage>
        <taxon>Bacteria</taxon>
        <taxon>Thermotogati</taxon>
        <taxon>Thermotogota</taxon>
        <taxon>Thermotogae</taxon>
        <taxon>Thermotogales</taxon>
        <taxon>Fervidobacteriaceae</taxon>
        <taxon>Thermosipho</taxon>
    </lineage>
</organism>